<dbReference type="Proteomes" id="UP000067461">
    <property type="component" value="Chromosome"/>
</dbReference>
<gene>
    <name evidence="1" type="ORF">SRAA_0222</name>
</gene>
<name>A0A060NFB3_9BURK</name>
<accession>A0A060NFB3</accession>
<dbReference type="Gene3D" id="1.20.120.330">
    <property type="entry name" value="Nucleotidyltransferases domain 2"/>
    <property type="match status" value="1"/>
</dbReference>
<dbReference type="RefSeq" id="WP_045530459.1">
    <property type="nucleotide sequence ID" value="NZ_AP014568.1"/>
</dbReference>
<reference evidence="1 2" key="1">
    <citation type="journal article" date="2014" name="Nat. Commun.">
        <title>Physiological and genomic features of highly alkaliphilic hydrogen-utilizing Betaproteobacteria from a continental serpentinizing site.</title>
        <authorList>
            <person name="Suzuki S."/>
            <person name="Kuenen J.G."/>
            <person name="Schipper K."/>
            <person name="van der Velde S."/>
            <person name="Ishii S."/>
            <person name="Wu A."/>
            <person name="Sorokin D.Y."/>
            <person name="Tenney A."/>
            <person name="Meng X.Y."/>
            <person name="Morrill P.L."/>
            <person name="Kamagata Y."/>
            <person name="Muyzer G."/>
            <person name="Nealson K.H."/>
        </authorList>
    </citation>
    <scope>NUCLEOTIDE SEQUENCE [LARGE SCALE GENOMIC DNA]</scope>
    <source>
        <strain evidence="1 2">A1</strain>
    </source>
</reference>
<dbReference type="KEGG" id="cbaa:SRAA_0222"/>
<dbReference type="OrthoDB" id="5767600at2"/>
<proteinExistence type="predicted"/>
<protein>
    <recommendedName>
        <fullName evidence="3">DNA-binding protein</fullName>
    </recommendedName>
</protein>
<dbReference type="EMBL" id="AP014568">
    <property type="protein sequence ID" value="BAO80076.1"/>
    <property type="molecule type" value="Genomic_DNA"/>
</dbReference>
<organism evidence="1 2">
    <name type="scientific">Serpentinimonas raichei</name>
    <dbReference type="NCBI Taxonomy" id="1458425"/>
    <lineage>
        <taxon>Bacteria</taxon>
        <taxon>Pseudomonadati</taxon>
        <taxon>Pseudomonadota</taxon>
        <taxon>Betaproteobacteria</taxon>
        <taxon>Burkholderiales</taxon>
        <taxon>Comamonadaceae</taxon>
        <taxon>Serpentinimonas</taxon>
    </lineage>
</organism>
<evidence type="ECO:0000313" key="2">
    <source>
        <dbReference type="Proteomes" id="UP000067461"/>
    </source>
</evidence>
<dbReference type="HOGENOM" id="CLU_147948_0_0_4"/>
<dbReference type="AlphaFoldDB" id="A0A060NFB3"/>
<sequence length="150" mass="16511">MSLSNLLAIQRLQRFEASPQGVQRLLAAAERNLADAGLPALSPENRFDAAYKCIMQCATIGLWAHGYRTPTSQTGHHQTTLQCLIHTLGVPAEVLIVLDALRKRRNQNDYEGEPVSPAAVAECRVQAQDLLARTRGFLQTEFPHLIALSP</sequence>
<evidence type="ECO:0000313" key="1">
    <source>
        <dbReference type="EMBL" id="BAO80076.1"/>
    </source>
</evidence>
<dbReference type="STRING" id="1458425.SRAA_0222"/>
<keyword evidence="2" id="KW-1185">Reference proteome</keyword>
<evidence type="ECO:0008006" key="3">
    <source>
        <dbReference type="Google" id="ProtNLM"/>
    </source>
</evidence>